<comment type="caution">
    <text evidence="1">The sequence shown here is derived from an EMBL/GenBank/DDBJ whole genome shotgun (WGS) entry which is preliminary data.</text>
</comment>
<sequence length="72" mass="7748">MPYRVSTVKATIQSSYKNFTFQIANKSNAPNISNSCCHVVSAFTAPRIEPLASCVEPFESVALQAVADIGLI</sequence>
<dbReference type="Proteomes" id="UP000237105">
    <property type="component" value="Unassembled WGS sequence"/>
</dbReference>
<dbReference type="EMBL" id="JXTB01000279">
    <property type="protein sequence ID" value="PON48292.1"/>
    <property type="molecule type" value="Genomic_DNA"/>
</dbReference>
<evidence type="ECO:0000313" key="1">
    <source>
        <dbReference type="EMBL" id="PON48292.1"/>
    </source>
</evidence>
<evidence type="ECO:0000313" key="2">
    <source>
        <dbReference type="Proteomes" id="UP000237105"/>
    </source>
</evidence>
<keyword evidence="2" id="KW-1185">Reference proteome</keyword>
<proteinExistence type="predicted"/>
<protein>
    <submittedName>
        <fullName evidence="1">Uncharacterized protein</fullName>
    </submittedName>
</protein>
<reference evidence="2" key="1">
    <citation type="submission" date="2016-06" db="EMBL/GenBank/DDBJ databases">
        <title>Parallel loss of symbiosis genes in relatives of nitrogen-fixing non-legume Parasponia.</title>
        <authorList>
            <person name="Van Velzen R."/>
            <person name="Holmer R."/>
            <person name="Bu F."/>
            <person name="Rutten L."/>
            <person name="Van Zeijl A."/>
            <person name="Liu W."/>
            <person name="Santuari L."/>
            <person name="Cao Q."/>
            <person name="Sharma T."/>
            <person name="Shen D."/>
            <person name="Roswanjaya Y."/>
            <person name="Wardhani T."/>
            <person name="Kalhor M.S."/>
            <person name="Jansen J."/>
            <person name="Van den Hoogen J."/>
            <person name="Gungor B."/>
            <person name="Hartog M."/>
            <person name="Hontelez J."/>
            <person name="Verver J."/>
            <person name="Yang W.-C."/>
            <person name="Schijlen E."/>
            <person name="Repin R."/>
            <person name="Schilthuizen M."/>
            <person name="Schranz E."/>
            <person name="Heidstra R."/>
            <person name="Miyata K."/>
            <person name="Fedorova E."/>
            <person name="Kohlen W."/>
            <person name="Bisseling T."/>
            <person name="Smit S."/>
            <person name="Geurts R."/>
        </authorList>
    </citation>
    <scope>NUCLEOTIDE SEQUENCE [LARGE SCALE GENOMIC DNA]</scope>
    <source>
        <strain evidence="2">cv. WU1-14</strain>
    </source>
</reference>
<gene>
    <name evidence="1" type="ORF">PanWU01x14_238210</name>
</gene>
<name>A0A2P5BHL6_PARAD</name>
<accession>A0A2P5BHL6</accession>
<dbReference type="AlphaFoldDB" id="A0A2P5BHL6"/>
<organism evidence="1 2">
    <name type="scientific">Parasponia andersonii</name>
    <name type="common">Sponia andersonii</name>
    <dbReference type="NCBI Taxonomy" id="3476"/>
    <lineage>
        <taxon>Eukaryota</taxon>
        <taxon>Viridiplantae</taxon>
        <taxon>Streptophyta</taxon>
        <taxon>Embryophyta</taxon>
        <taxon>Tracheophyta</taxon>
        <taxon>Spermatophyta</taxon>
        <taxon>Magnoliopsida</taxon>
        <taxon>eudicotyledons</taxon>
        <taxon>Gunneridae</taxon>
        <taxon>Pentapetalae</taxon>
        <taxon>rosids</taxon>
        <taxon>fabids</taxon>
        <taxon>Rosales</taxon>
        <taxon>Cannabaceae</taxon>
        <taxon>Parasponia</taxon>
    </lineage>
</organism>